<dbReference type="Pfam" id="PF01850">
    <property type="entry name" value="PIN"/>
    <property type="match status" value="1"/>
</dbReference>
<dbReference type="Gene3D" id="3.40.50.1010">
    <property type="entry name" value="5'-nuclease"/>
    <property type="match status" value="1"/>
</dbReference>
<dbReference type="GO" id="GO:0016787">
    <property type="term" value="F:hydrolase activity"/>
    <property type="evidence" value="ECO:0007669"/>
    <property type="project" value="UniProtKB-KW"/>
</dbReference>
<dbReference type="SUPFAM" id="SSF88723">
    <property type="entry name" value="PIN domain-like"/>
    <property type="match status" value="1"/>
</dbReference>
<dbReference type="AlphaFoldDB" id="A0A139XE22"/>
<comment type="caution">
    <text evidence="9">The sequence shown here is derived from an EMBL/GenBank/DDBJ whole genome shotgun (WGS) entry which is preliminary data.</text>
</comment>
<dbReference type="InterPro" id="IPR050556">
    <property type="entry name" value="Type_II_TA_system_RNase"/>
</dbReference>
<sequence>MRFLLDTNTCIYIIKRKPKKVLDKFQLLDISDVGISSLTIAELEYGVYKSQRQEQNRIALTQFLIPLQVVSFNEQATQTYGKTRAELEHQEIVIGSMDMLIASQAISLGLILVTNNVRELSRIPALMLENWVD</sequence>
<comment type="similarity">
    <text evidence="7">Belongs to the PINc/VapC protein family.</text>
</comment>
<keyword evidence="6" id="KW-0460">Magnesium</keyword>
<keyword evidence="10" id="KW-1185">Reference proteome</keyword>
<dbReference type="RefSeq" id="WP_017745094.1">
    <property type="nucleotide sequence ID" value="NZ_KQ976354.1"/>
</dbReference>
<reference evidence="9 10" key="1">
    <citation type="journal article" date="2013" name="Genome Biol. Evol.">
        <title>Genomes of Stigonematalean cyanobacteria (subsection V) and the evolution of oxygenic photosynthesis from prokaryotes to plastids.</title>
        <authorList>
            <person name="Dagan T."/>
            <person name="Roettger M."/>
            <person name="Stucken K."/>
            <person name="Landan G."/>
            <person name="Koch R."/>
            <person name="Major P."/>
            <person name="Gould S.B."/>
            <person name="Goremykin V.V."/>
            <person name="Rippka R."/>
            <person name="Tandeau de Marsac N."/>
            <person name="Gugger M."/>
            <person name="Lockhart P.J."/>
            <person name="Allen J.F."/>
            <person name="Brune I."/>
            <person name="Maus I."/>
            <person name="Puhler A."/>
            <person name="Martin W.F."/>
        </authorList>
    </citation>
    <scope>NUCLEOTIDE SEQUENCE [LARGE SCALE GENOMIC DNA]</scope>
    <source>
        <strain evidence="9 10">PCC 7110</strain>
    </source>
</reference>
<evidence type="ECO:0000256" key="4">
    <source>
        <dbReference type="ARBA" id="ARBA00022723"/>
    </source>
</evidence>
<evidence type="ECO:0000256" key="3">
    <source>
        <dbReference type="ARBA" id="ARBA00022722"/>
    </source>
</evidence>
<gene>
    <name evidence="9" type="ORF">WA1_12610</name>
</gene>
<keyword evidence="3" id="KW-0540">Nuclease</keyword>
<dbReference type="GO" id="GO:0046872">
    <property type="term" value="F:metal ion binding"/>
    <property type="evidence" value="ECO:0007669"/>
    <property type="project" value="UniProtKB-KW"/>
</dbReference>
<evidence type="ECO:0000256" key="2">
    <source>
        <dbReference type="ARBA" id="ARBA00022649"/>
    </source>
</evidence>
<accession>A0A139XE22</accession>
<keyword evidence="2" id="KW-1277">Toxin-antitoxin system</keyword>
<protein>
    <submittedName>
        <fullName evidence="9">Twitching motility protein PilT</fullName>
    </submittedName>
</protein>
<evidence type="ECO:0000259" key="8">
    <source>
        <dbReference type="Pfam" id="PF01850"/>
    </source>
</evidence>
<evidence type="ECO:0000256" key="7">
    <source>
        <dbReference type="ARBA" id="ARBA00038093"/>
    </source>
</evidence>
<dbReference type="STRING" id="128403.WA1_12610"/>
<dbReference type="InterPro" id="IPR029060">
    <property type="entry name" value="PIN-like_dom_sf"/>
</dbReference>
<dbReference type="PANTHER" id="PTHR33653">
    <property type="entry name" value="RIBONUCLEASE VAPC2"/>
    <property type="match status" value="1"/>
</dbReference>
<dbReference type="InterPro" id="IPR002716">
    <property type="entry name" value="PIN_dom"/>
</dbReference>
<evidence type="ECO:0000256" key="1">
    <source>
        <dbReference type="ARBA" id="ARBA00001946"/>
    </source>
</evidence>
<organism evidence="9 10">
    <name type="scientific">Scytonema hofmannii PCC 7110</name>
    <dbReference type="NCBI Taxonomy" id="128403"/>
    <lineage>
        <taxon>Bacteria</taxon>
        <taxon>Bacillati</taxon>
        <taxon>Cyanobacteriota</taxon>
        <taxon>Cyanophyceae</taxon>
        <taxon>Nostocales</taxon>
        <taxon>Scytonemataceae</taxon>
        <taxon>Scytonema</taxon>
    </lineage>
</organism>
<evidence type="ECO:0000256" key="6">
    <source>
        <dbReference type="ARBA" id="ARBA00022842"/>
    </source>
</evidence>
<keyword evidence="4" id="KW-0479">Metal-binding</keyword>
<dbReference type="GO" id="GO:0004518">
    <property type="term" value="F:nuclease activity"/>
    <property type="evidence" value="ECO:0007669"/>
    <property type="project" value="UniProtKB-KW"/>
</dbReference>
<evidence type="ECO:0000256" key="5">
    <source>
        <dbReference type="ARBA" id="ARBA00022801"/>
    </source>
</evidence>
<comment type="cofactor">
    <cofactor evidence="1">
        <name>Mg(2+)</name>
        <dbReference type="ChEBI" id="CHEBI:18420"/>
    </cofactor>
</comment>
<dbReference type="CDD" id="cd09881">
    <property type="entry name" value="PIN_VapC4-5_FitB-like"/>
    <property type="match status" value="1"/>
</dbReference>
<evidence type="ECO:0000313" key="10">
    <source>
        <dbReference type="Proteomes" id="UP000076925"/>
    </source>
</evidence>
<dbReference type="PANTHER" id="PTHR33653:SF1">
    <property type="entry name" value="RIBONUCLEASE VAPC2"/>
    <property type="match status" value="1"/>
</dbReference>
<dbReference type="Proteomes" id="UP000076925">
    <property type="component" value="Unassembled WGS sequence"/>
</dbReference>
<keyword evidence="5" id="KW-0378">Hydrolase</keyword>
<feature type="domain" description="PIN" evidence="8">
    <location>
        <begin position="4"/>
        <end position="124"/>
    </location>
</feature>
<evidence type="ECO:0000313" key="9">
    <source>
        <dbReference type="EMBL" id="KYC42947.1"/>
    </source>
</evidence>
<dbReference type="EMBL" id="ANNX02000016">
    <property type="protein sequence ID" value="KYC42947.1"/>
    <property type="molecule type" value="Genomic_DNA"/>
</dbReference>
<name>A0A139XE22_9CYAN</name>
<proteinExistence type="inferred from homology"/>
<dbReference type="OrthoDB" id="9796690at2"/>